<comment type="caution">
    <text evidence="1">The sequence shown here is derived from an EMBL/GenBank/DDBJ whole genome shotgun (WGS) entry which is preliminary data.</text>
</comment>
<gene>
    <name evidence="1" type="ORF">BBD40_28125</name>
</gene>
<dbReference type="RefSeq" id="WP_077570808.1">
    <property type="nucleotide sequence ID" value="NZ_MRVI01000003.1"/>
</dbReference>
<dbReference type="EMBL" id="MRVI01000003">
    <property type="protein sequence ID" value="OOC57579.1"/>
    <property type="molecule type" value="Genomic_DNA"/>
</dbReference>
<proteinExistence type="predicted"/>
<evidence type="ECO:0008006" key="3">
    <source>
        <dbReference type="Google" id="ProtNLM"/>
    </source>
</evidence>
<keyword evidence="2" id="KW-1185">Reference proteome</keyword>
<evidence type="ECO:0000313" key="2">
    <source>
        <dbReference type="Proteomes" id="UP000189059"/>
    </source>
</evidence>
<dbReference type="Pfam" id="PF19486">
    <property type="entry name" value="DUF6022"/>
    <property type="match status" value="1"/>
</dbReference>
<accession>A0ABX3JMJ9</accession>
<protein>
    <recommendedName>
        <fullName evidence="3">GNAT family N-acetyltransferase</fullName>
    </recommendedName>
</protein>
<organism evidence="1 2">
    <name type="scientific">Paenibacillus ihbetae</name>
    <dbReference type="NCBI Taxonomy" id="1870820"/>
    <lineage>
        <taxon>Bacteria</taxon>
        <taxon>Bacillati</taxon>
        <taxon>Bacillota</taxon>
        <taxon>Bacilli</taxon>
        <taxon>Bacillales</taxon>
        <taxon>Paenibacillaceae</taxon>
        <taxon>Paenibacillus</taxon>
    </lineage>
</organism>
<name>A0ABX3JMJ9_9BACL</name>
<evidence type="ECO:0000313" key="1">
    <source>
        <dbReference type="EMBL" id="OOC57579.1"/>
    </source>
</evidence>
<dbReference type="InterPro" id="IPR046064">
    <property type="entry name" value="DUF6022"/>
</dbReference>
<sequence length="166" mass="19146">MNPLIEVYNGNTIKMLCHYIQQYIDRNSQSVWEKLLPETEGIFVRGGDSAYGFFCLKLFEPLVKEIFAAGFVSHPILPGAFPQSVEHWGPWEDRERRFWSVIRQDNGQPIGTLVFRIYHDHTRLRLPRTPQVYAISEIDPTLISKIVAMDEPAGKSEMEGVSDYED</sequence>
<reference evidence="1 2" key="1">
    <citation type="submission" date="2016-12" db="EMBL/GenBank/DDBJ databases">
        <title>Genome sequencing and description of Paenibacillus sp. nov. from high altitude lake in the Indian Trans- Himalayas.</title>
        <authorList>
            <person name="Kiran S."/>
            <person name="Swarnkar M.K."/>
            <person name="Rana A."/>
            <person name="Tewari R."/>
            <person name="Gulati A."/>
        </authorList>
    </citation>
    <scope>NUCLEOTIDE SEQUENCE [LARGE SCALE GENOMIC DNA]</scope>
    <source>
        <strain evidence="1 2">IHBB 9951</strain>
    </source>
</reference>
<dbReference type="Proteomes" id="UP000189059">
    <property type="component" value="Unassembled WGS sequence"/>
</dbReference>